<evidence type="ECO:0000256" key="1">
    <source>
        <dbReference type="PROSITE-ProRule" id="PRU00339"/>
    </source>
</evidence>
<protein>
    <submittedName>
        <fullName evidence="3">Uncharacterized protein</fullName>
    </submittedName>
</protein>
<dbReference type="Pfam" id="PF14559">
    <property type="entry name" value="TPR_19"/>
    <property type="match status" value="1"/>
</dbReference>
<organism evidence="3 4">
    <name type="scientific">Serendipita vermifera MAFF 305830</name>
    <dbReference type="NCBI Taxonomy" id="933852"/>
    <lineage>
        <taxon>Eukaryota</taxon>
        <taxon>Fungi</taxon>
        <taxon>Dikarya</taxon>
        <taxon>Basidiomycota</taxon>
        <taxon>Agaricomycotina</taxon>
        <taxon>Agaricomycetes</taxon>
        <taxon>Sebacinales</taxon>
        <taxon>Serendipitaceae</taxon>
        <taxon>Serendipita</taxon>
    </lineage>
</organism>
<dbReference type="GO" id="GO:0044183">
    <property type="term" value="F:protein folding chaperone"/>
    <property type="evidence" value="ECO:0007669"/>
    <property type="project" value="TreeGrafter"/>
</dbReference>
<gene>
    <name evidence="3" type="ORF">M408DRAFT_34382</name>
</gene>
<evidence type="ECO:0000256" key="2">
    <source>
        <dbReference type="SAM" id="MobiDB-lite"/>
    </source>
</evidence>
<evidence type="ECO:0000313" key="3">
    <source>
        <dbReference type="EMBL" id="KIM24390.1"/>
    </source>
</evidence>
<dbReference type="PANTHER" id="PTHR46512:SF1">
    <property type="entry name" value="PEPTIDYLPROLYL ISOMERASE"/>
    <property type="match status" value="1"/>
</dbReference>
<dbReference type="GO" id="GO:0005829">
    <property type="term" value="C:cytosol"/>
    <property type="evidence" value="ECO:0007669"/>
    <property type="project" value="TreeGrafter"/>
</dbReference>
<dbReference type="SMART" id="SM00028">
    <property type="entry name" value="TPR"/>
    <property type="match status" value="2"/>
</dbReference>
<dbReference type="InterPro" id="IPR050754">
    <property type="entry name" value="FKBP4/5/8-like"/>
</dbReference>
<feature type="non-terminal residue" evidence="3">
    <location>
        <position position="1"/>
    </location>
</feature>
<dbReference type="Proteomes" id="UP000054097">
    <property type="component" value="Unassembled WGS sequence"/>
</dbReference>
<dbReference type="PANTHER" id="PTHR46512">
    <property type="entry name" value="PEPTIDYLPROLYL ISOMERASE"/>
    <property type="match status" value="1"/>
</dbReference>
<name>A0A0C3AIA7_SERVB</name>
<reference evidence="3 4" key="1">
    <citation type="submission" date="2014-04" db="EMBL/GenBank/DDBJ databases">
        <authorList>
            <consortium name="DOE Joint Genome Institute"/>
            <person name="Kuo A."/>
            <person name="Zuccaro A."/>
            <person name="Kohler A."/>
            <person name="Nagy L.G."/>
            <person name="Floudas D."/>
            <person name="Copeland A."/>
            <person name="Barry K.W."/>
            <person name="Cichocki N."/>
            <person name="Veneault-Fourrey C."/>
            <person name="LaButti K."/>
            <person name="Lindquist E.A."/>
            <person name="Lipzen A."/>
            <person name="Lundell T."/>
            <person name="Morin E."/>
            <person name="Murat C."/>
            <person name="Sun H."/>
            <person name="Tunlid A."/>
            <person name="Henrissat B."/>
            <person name="Grigoriev I.V."/>
            <person name="Hibbett D.S."/>
            <person name="Martin F."/>
            <person name="Nordberg H.P."/>
            <person name="Cantor M.N."/>
            <person name="Hua S.X."/>
        </authorList>
    </citation>
    <scope>NUCLEOTIDE SEQUENCE [LARGE SCALE GENOMIC DNA]</scope>
    <source>
        <strain evidence="3 4">MAFF 305830</strain>
    </source>
</reference>
<sequence>TQVDDLLAKIYSNQSACHMKRSNWKRAVETADKALAKNPDNYKAQFRKGKAQAEMGYIEKALATLEDLLKKDESQKAAITAEIARIKAADKEREKKHNQKFKGFLNRKPA</sequence>
<dbReference type="GO" id="GO:0043066">
    <property type="term" value="P:negative regulation of apoptotic process"/>
    <property type="evidence" value="ECO:0007669"/>
    <property type="project" value="TreeGrafter"/>
</dbReference>
<dbReference type="InterPro" id="IPR011990">
    <property type="entry name" value="TPR-like_helical_dom_sf"/>
</dbReference>
<feature type="repeat" description="TPR" evidence="1">
    <location>
        <begin position="8"/>
        <end position="41"/>
    </location>
</feature>
<feature type="non-terminal residue" evidence="3">
    <location>
        <position position="110"/>
    </location>
</feature>
<feature type="region of interest" description="Disordered" evidence="2">
    <location>
        <begin position="90"/>
        <end position="110"/>
    </location>
</feature>
<dbReference type="HOGENOM" id="CLU_089717_1_0_1"/>
<dbReference type="InterPro" id="IPR019734">
    <property type="entry name" value="TPR_rpt"/>
</dbReference>
<dbReference type="Gene3D" id="1.25.40.10">
    <property type="entry name" value="Tetratricopeptide repeat domain"/>
    <property type="match status" value="1"/>
</dbReference>
<dbReference type="AlphaFoldDB" id="A0A0C3AIA7"/>
<evidence type="ECO:0000313" key="4">
    <source>
        <dbReference type="Proteomes" id="UP000054097"/>
    </source>
</evidence>
<dbReference type="PROSITE" id="PS50005">
    <property type="entry name" value="TPR"/>
    <property type="match status" value="1"/>
</dbReference>
<dbReference type="SUPFAM" id="SSF48452">
    <property type="entry name" value="TPR-like"/>
    <property type="match status" value="1"/>
</dbReference>
<keyword evidence="4" id="KW-1185">Reference proteome</keyword>
<dbReference type="OrthoDB" id="433738at2759"/>
<dbReference type="GO" id="GO:0012505">
    <property type="term" value="C:endomembrane system"/>
    <property type="evidence" value="ECO:0007669"/>
    <property type="project" value="TreeGrafter"/>
</dbReference>
<accession>A0A0C3AIA7</accession>
<dbReference type="STRING" id="933852.A0A0C3AIA7"/>
<keyword evidence="1" id="KW-0802">TPR repeat</keyword>
<proteinExistence type="predicted"/>
<dbReference type="GO" id="GO:0016020">
    <property type="term" value="C:membrane"/>
    <property type="evidence" value="ECO:0007669"/>
    <property type="project" value="TreeGrafter"/>
</dbReference>
<dbReference type="GO" id="GO:0005740">
    <property type="term" value="C:mitochondrial envelope"/>
    <property type="evidence" value="ECO:0007669"/>
    <property type="project" value="TreeGrafter"/>
</dbReference>
<reference evidence="4" key="2">
    <citation type="submission" date="2015-01" db="EMBL/GenBank/DDBJ databases">
        <title>Evolutionary Origins and Diversification of the Mycorrhizal Mutualists.</title>
        <authorList>
            <consortium name="DOE Joint Genome Institute"/>
            <consortium name="Mycorrhizal Genomics Consortium"/>
            <person name="Kohler A."/>
            <person name="Kuo A."/>
            <person name="Nagy L.G."/>
            <person name="Floudas D."/>
            <person name="Copeland A."/>
            <person name="Barry K.W."/>
            <person name="Cichocki N."/>
            <person name="Veneault-Fourrey C."/>
            <person name="LaButti K."/>
            <person name="Lindquist E.A."/>
            <person name="Lipzen A."/>
            <person name="Lundell T."/>
            <person name="Morin E."/>
            <person name="Murat C."/>
            <person name="Riley R."/>
            <person name="Ohm R."/>
            <person name="Sun H."/>
            <person name="Tunlid A."/>
            <person name="Henrissat B."/>
            <person name="Grigoriev I.V."/>
            <person name="Hibbett D.S."/>
            <person name="Martin F."/>
        </authorList>
    </citation>
    <scope>NUCLEOTIDE SEQUENCE [LARGE SCALE GENOMIC DNA]</scope>
    <source>
        <strain evidence="4">MAFF 305830</strain>
    </source>
</reference>
<dbReference type="EMBL" id="KN824324">
    <property type="protein sequence ID" value="KIM24390.1"/>
    <property type="molecule type" value="Genomic_DNA"/>
</dbReference>